<dbReference type="RefSeq" id="WP_273189529.1">
    <property type="nucleotide sequence ID" value="NZ_DYUZ01000016.1"/>
</dbReference>
<protein>
    <submittedName>
        <fullName evidence="7">Rod shape-determining protein RodA</fullName>
    </submittedName>
</protein>
<dbReference type="PANTHER" id="PTHR30474">
    <property type="entry name" value="CELL CYCLE PROTEIN"/>
    <property type="match status" value="1"/>
</dbReference>
<dbReference type="GO" id="GO:0005886">
    <property type="term" value="C:plasma membrane"/>
    <property type="evidence" value="ECO:0007669"/>
    <property type="project" value="TreeGrafter"/>
</dbReference>
<keyword evidence="2 6" id="KW-0812">Transmembrane</keyword>
<feature type="transmembrane region" description="Helical" evidence="6">
    <location>
        <begin position="296"/>
        <end position="322"/>
    </location>
</feature>
<evidence type="ECO:0000256" key="1">
    <source>
        <dbReference type="ARBA" id="ARBA00004141"/>
    </source>
</evidence>
<feature type="transmembrane region" description="Helical" evidence="6">
    <location>
        <begin position="372"/>
        <end position="393"/>
    </location>
</feature>
<evidence type="ECO:0000256" key="5">
    <source>
        <dbReference type="ARBA" id="ARBA00023136"/>
    </source>
</evidence>
<feature type="transmembrane region" description="Helical" evidence="6">
    <location>
        <begin position="334"/>
        <end position="352"/>
    </location>
</feature>
<feature type="transmembrane region" description="Helical" evidence="6">
    <location>
        <begin position="93"/>
        <end position="113"/>
    </location>
</feature>
<dbReference type="Proteomes" id="UP000753256">
    <property type="component" value="Unassembled WGS sequence"/>
</dbReference>
<accession>A0A921ITL4</accession>
<name>A0A921ITL4_9ACTN</name>
<evidence type="ECO:0000256" key="3">
    <source>
        <dbReference type="ARBA" id="ARBA00022960"/>
    </source>
</evidence>
<gene>
    <name evidence="7" type="ORF">K8V70_04080</name>
</gene>
<feature type="transmembrane region" description="Helical" evidence="6">
    <location>
        <begin position="30"/>
        <end position="52"/>
    </location>
</feature>
<organism evidence="7 8">
    <name type="scientific">Enorma phocaeensis</name>
    <dbReference type="NCBI Taxonomy" id="1871019"/>
    <lineage>
        <taxon>Bacteria</taxon>
        <taxon>Bacillati</taxon>
        <taxon>Actinomycetota</taxon>
        <taxon>Coriobacteriia</taxon>
        <taxon>Coriobacteriales</taxon>
        <taxon>Coriobacteriaceae</taxon>
        <taxon>Enorma</taxon>
    </lineage>
</organism>
<dbReference type="Pfam" id="PF01098">
    <property type="entry name" value="FTSW_RODA_SPOVE"/>
    <property type="match status" value="1"/>
</dbReference>
<comment type="caution">
    <text evidence="7">The sequence shown here is derived from an EMBL/GenBank/DDBJ whole genome shotgun (WGS) entry which is preliminary data.</text>
</comment>
<evidence type="ECO:0000313" key="8">
    <source>
        <dbReference type="Proteomes" id="UP000753256"/>
    </source>
</evidence>
<evidence type="ECO:0000256" key="6">
    <source>
        <dbReference type="SAM" id="Phobius"/>
    </source>
</evidence>
<feature type="transmembrane region" description="Helical" evidence="6">
    <location>
        <begin position="167"/>
        <end position="196"/>
    </location>
</feature>
<proteinExistence type="predicted"/>
<keyword evidence="3" id="KW-0133">Cell shape</keyword>
<sequence length="399" mass="42676">MPPAKGAAASSLKHVNKKLSSSRSTFRQQVHLGVLIAWIGLIAFGTVIIWSASLTNSEASFSRHLLGIGLGTCAAIVMWNLNLSNLANLSSVLMVADIVLIFLPFVPGLSVTAMGMTGWIKIPLIGLNFQPVELVKVVTIFYMSALGAQYHGSIDSVKEYLKLCGMLAVPFICVIIQGDLGSSLVIFVSGAIIIMMSGARKEWVLATLAIIIGLVSLILATDSIVDGIVGDGNSLIQDYQMNRLLVFLDPEADTSRAGYNLQQSLIAVGSGGFFGKGLGNATQSAAGFLPESHTDFVFALLSETFGFAGAFVLLALFALLMFSTIRVAIKCDSLFYKLVCVGFVGMWLFQIFENIGMCIGLMPITGIPLPFISFGSSSMIVQCMVIGIIQSIWRRHAAQ</sequence>
<dbReference type="InterPro" id="IPR001182">
    <property type="entry name" value="FtsW/RodA"/>
</dbReference>
<evidence type="ECO:0000256" key="2">
    <source>
        <dbReference type="ARBA" id="ARBA00022692"/>
    </source>
</evidence>
<dbReference type="GO" id="GO:0032153">
    <property type="term" value="C:cell division site"/>
    <property type="evidence" value="ECO:0007669"/>
    <property type="project" value="TreeGrafter"/>
</dbReference>
<reference evidence="7" key="1">
    <citation type="journal article" date="2021" name="PeerJ">
        <title>Extensive microbial diversity within the chicken gut microbiome revealed by metagenomics and culture.</title>
        <authorList>
            <person name="Gilroy R."/>
            <person name="Ravi A."/>
            <person name="Getino M."/>
            <person name="Pursley I."/>
            <person name="Horton D.L."/>
            <person name="Alikhan N.F."/>
            <person name="Baker D."/>
            <person name="Gharbi K."/>
            <person name="Hall N."/>
            <person name="Watson M."/>
            <person name="Adriaenssens E.M."/>
            <person name="Foster-Nyarko E."/>
            <person name="Jarju S."/>
            <person name="Secka A."/>
            <person name="Antonio M."/>
            <person name="Oren A."/>
            <person name="Chaudhuri R.R."/>
            <person name="La Ragione R."/>
            <person name="Hildebrand F."/>
            <person name="Pallen M.J."/>
        </authorList>
    </citation>
    <scope>NUCLEOTIDE SEQUENCE</scope>
    <source>
        <strain evidence="7">ChiHjej13B12-9602</strain>
    </source>
</reference>
<evidence type="ECO:0000256" key="4">
    <source>
        <dbReference type="ARBA" id="ARBA00022989"/>
    </source>
</evidence>
<evidence type="ECO:0000313" key="7">
    <source>
        <dbReference type="EMBL" id="HJG37029.1"/>
    </source>
</evidence>
<dbReference type="AlphaFoldDB" id="A0A921ITL4"/>
<comment type="subcellular location">
    <subcellularLocation>
        <location evidence="1">Membrane</location>
        <topology evidence="1">Multi-pass membrane protein</topology>
    </subcellularLocation>
</comment>
<dbReference type="GO" id="GO:0015648">
    <property type="term" value="F:lipid-linked peptidoglycan transporter activity"/>
    <property type="evidence" value="ECO:0007669"/>
    <property type="project" value="TreeGrafter"/>
</dbReference>
<feature type="transmembrane region" description="Helical" evidence="6">
    <location>
        <begin position="64"/>
        <end position="81"/>
    </location>
</feature>
<keyword evidence="5 6" id="KW-0472">Membrane</keyword>
<dbReference type="GO" id="GO:0051301">
    <property type="term" value="P:cell division"/>
    <property type="evidence" value="ECO:0007669"/>
    <property type="project" value="InterPro"/>
</dbReference>
<dbReference type="GO" id="GO:0008360">
    <property type="term" value="P:regulation of cell shape"/>
    <property type="evidence" value="ECO:0007669"/>
    <property type="project" value="UniProtKB-KW"/>
</dbReference>
<feature type="transmembrane region" description="Helical" evidence="6">
    <location>
        <begin position="203"/>
        <end position="225"/>
    </location>
</feature>
<keyword evidence="4 6" id="KW-1133">Transmembrane helix</keyword>
<reference evidence="7" key="2">
    <citation type="submission" date="2021-09" db="EMBL/GenBank/DDBJ databases">
        <authorList>
            <person name="Gilroy R."/>
        </authorList>
    </citation>
    <scope>NUCLEOTIDE SEQUENCE</scope>
    <source>
        <strain evidence="7">ChiHjej13B12-9602</strain>
    </source>
</reference>
<dbReference type="EMBL" id="DYUZ01000016">
    <property type="protein sequence ID" value="HJG37029.1"/>
    <property type="molecule type" value="Genomic_DNA"/>
</dbReference>